<dbReference type="AlphaFoldDB" id="A0A7K3PK59"/>
<organism evidence="1 2">
    <name type="scientific">Streptomyces coelicoflavus</name>
    <dbReference type="NCBI Taxonomy" id="285562"/>
    <lineage>
        <taxon>Bacteria</taxon>
        <taxon>Bacillati</taxon>
        <taxon>Actinomycetota</taxon>
        <taxon>Actinomycetes</taxon>
        <taxon>Kitasatosporales</taxon>
        <taxon>Streptomycetaceae</taxon>
        <taxon>Streptomyces</taxon>
    </lineage>
</organism>
<gene>
    <name evidence="1" type="ORF">G3I32_15930</name>
</gene>
<dbReference type="Proteomes" id="UP000470446">
    <property type="component" value="Unassembled WGS sequence"/>
</dbReference>
<reference evidence="1 2" key="1">
    <citation type="submission" date="2020-01" db="EMBL/GenBank/DDBJ databases">
        <title>Insect and environment-associated Actinomycetes.</title>
        <authorList>
            <person name="Currrie C."/>
            <person name="Chevrette M."/>
            <person name="Carlson C."/>
            <person name="Stubbendieck R."/>
            <person name="Wendt-Pienkowski E."/>
        </authorList>
    </citation>
    <scope>NUCLEOTIDE SEQUENCE [LARGE SCALE GENOMIC DNA]</scope>
    <source>
        <strain evidence="1 2">SID14163</strain>
    </source>
</reference>
<sequence>MANVSPVGPFCWYVDGSVRMSYGEDPYCRGGSHPDDLLDVMRRVGFGPMEDPDADEGEGEVKSLTPAKFALAYHVTGVRLTRRLLETAEFTCGLVTKPVPSWLRA</sequence>
<dbReference type="EMBL" id="JAAGMA010000421">
    <property type="protein sequence ID" value="NEB10322.1"/>
    <property type="molecule type" value="Genomic_DNA"/>
</dbReference>
<name>A0A7K3PK59_9ACTN</name>
<dbReference type="Pfam" id="PF20062">
    <property type="entry name" value="DUF6461"/>
    <property type="match status" value="1"/>
</dbReference>
<dbReference type="InterPro" id="IPR045592">
    <property type="entry name" value="DUF6461"/>
</dbReference>
<comment type="caution">
    <text evidence="1">The sequence shown here is derived from an EMBL/GenBank/DDBJ whole genome shotgun (WGS) entry which is preliminary data.</text>
</comment>
<protein>
    <submittedName>
        <fullName evidence="1">Uncharacterized protein</fullName>
    </submittedName>
</protein>
<accession>A0A7K3PK59</accession>
<proteinExistence type="predicted"/>
<evidence type="ECO:0000313" key="1">
    <source>
        <dbReference type="EMBL" id="NEB10322.1"/>
    </source>
</evidence>
<evidence type="ECO:0000313" key="2">
    <source>
        <dbReference type="Proteomes" id="UP000470446"/>
    </source>
</evidence>